<evidence type="ECO:0000259" key="11">
    <source>
        <dbReference type="Pfam" id="PF18317"/>
    </source>
</evidence>
<organism evidence="12 13">
    <name type="scientific">Martelella alba</name>
    <dbReference type="NCBI Taxonomy" id="2590451"/>
    <lineage>
        <taxon>Bacteria</taxon>
        <taxon>Pseudomonadati</taxon>
        <taxon>Pseudomonadota</taxon>
        <taxon>Alphaproteobacteria</taxon>
        <taxon>Hyphomicrobiales</taxon>
        <taxon>Aurantimonadaceae</taxon>
        <taxon>Martelella</taxon>
    </lineage>
</organism>
<dbReference type="InterPro" id="IPR013708">
    <property type="entry name" value="Shikimate_DH-bd_N"/>
</dbReference>
<sequence length="272" mass="29367">MENYAVFGNPIDHSKSPEIHALFAKQTGIALRYGRVLAPRDTFEETLRAFFAGGGQGANITMPFKERAFSLCDQLTERASQAGAVNTVKKQPDGALLGDNTDGIGLLLDLQRIAFIRPDSRILLMGAGGAARGVILPLLSFGCAITLTNRTFPRAQELASFYRHAGSISALPLDDLAEPEFDLIINATTSGVRGDVPGLAAGLIIPAVKCYDMYYRRGLTPFLQWCAHLGAKDYTDGLGMLVGQAAYAFLLWHGVLPDIQPILHHLRASPTV</sequence>
<feature type="binding site" evidence="8">
    <location>
        <begin position="149"/>
        <end position="154"/>
    </location>
    <ligand>
        <name>NADP(+)</name>
        <dbReference type="ChEBI" id="CHEBI:58349"/>
    </ligand>
</feature>
<feature type="binding site" evidence="8">
    <location>
        <position position="102"/>
    </location>
    <ligand>
        <name>shikimate</name>
        <dbReference type="ChEBI" id="CHEBI:36208"/>
    </ligand>
</feature>
<feature type="domain" description="SDH C-terminal" evidence="11">
    <location>
        <begin position="237"/>
        <end position="266"/>
    </location>
</feature>
<feature type="binding site" evidence="8">
    <location>
        <position position="86"/>
    </location>
    <ligand>
        <name>shikimate</name>
        <dbReference type="ChEBI" id="CHEBI:36208"/>
    </ligand>
</feature>
<evidence type="ECO:0000256" key="6">
    <source>
        <dbReference type="ARBA" id="ARBA00023141"/>
    </source>
</evidence>
<dbReference type="EMBL" id="SZPQ01000048">
    <property type="protein sequence ID" value="TKI03282.1"/>
    <property type="molecule type" value="Genomic_DNA"/>
</dbReference>
<feature type="binding site" evidence="8">
    <location>
        <position position="237"/>
    </location>
    <ligand>
        <name>NADP(+)</name>
        <dbReference type="ChEBI" id="CHEBI:58349"/>
    </ligand>
</feature>
<feature type="binding site" evidence="8">
    <location>
        <position position="77"/>
    </location>
    <ligand>
        <name>NADP(+)</name>
        <dbReference type="ChEBI" id="CHEBI:58349"/>
    </ligand>
</feature>
<evidence type="ECO:0000256" key="1">
    <source>
        <dbReference type="ARBA" id="ARBA00004871"/>
    </source>
</evidence>
<dbReference type="InterPro" id="IPR041121">
    <property type="entry name" value="SDH_C"/>
</dbReference>
<evidence type="ECO:0000313" key="12">
    <source>
        <dbReference type="EMBL" id="TKI03282.1"/>
    </source>
</evidence>
<feature type="binding site" evidence="8">
    <location>
        <position position="244"/>
    </location>
    <ligand>
        <name>shikimate</name>
        <dbReference type="ChEBI" id="CHEBI:36208"/>
    </ligand>
</feature>
<feature type="binding site" evidence="8">
    <location>
        <begin position="14"/>
        <end position="16"/>
    </location>
    <ligand>
        <name>shikimate</name>
        <dbReference type="ChEBI" id="CHEBI:36208"/>
    </ligand>
</feature>
<evidence type="ECO:0000256" key="2">
    <source>
        <dbReference type="ARBA" id="ARBA00012962"/>
    </source>
</evidence>
<dbReference type="InterPro" id="IPR046346">
    <property type="entry name" value="Aminoacid_DH-like_N_sf"/>
</dbReference>
<evidence type="ECO:0000259" key="10">
    <source>
        <dbReference type="Pfam" id="PF08501"/>
    </source>
</evidence>
<dbReference type="Gene3D" id="3.40.50.720">
    <property type="entry name" value="NAD(P)-binding Rossmann-like Domain"/>
    <property type="match status" value="1"/>
</dbReference>
<dbReference type="Gene3D" id="3.40.50.10860">
    <property type="entry name" value="Leucine Dehydrogenase, chain A, domain 1"/>
    <property type="match status" value="1"/>
</dbReference>
<keyword evidence="3 8" id="KW-0028">Amino-acid biosynthesis</keyword>
<dbReference type="Pfam" id="PF01488">
    <property type="entry name" value="Shikimate_DH"/>
    <property type="match status" value="1"/>
</dbReference>
<feature type="binding site" evidence="8">
    <location>
        <position position="215"/>
    </location>
    <ligand>
        <name>shikimate</name>
        <dbReference type="ChEBI" id="CHEBI:36208"/>
    </ligand>
</feature>
<comment type="pathway">
    <text evidence="1 8">Metabolic intermediate biosynthesis; chorismate biosynthesis; chorismate from D-erythrose 4-phosphate and phosphoenolpyruvate: step 4/7.</text>
</comment>
<dbReference type="NCBIfam" id="NF001310">
    <property type="entry name" value="PRK00258.1-2"/>
    <property type="match status" value="1"/>
</dbReference>
<protein>
    <recommendedName>
        <fullName evidence="2 8">Shikimate dehydrogenase (NADP(+))</fullName>
        <shortName evidence="8">SDH</shortName>
        <ecNumber evidence="2 8">1.1.1.25</ecNumber>
    </recommendedName>
</protein>
<comment type="similarity">
    <text evidence="8">Belongs to the shikimate dehydrogenase family.</text>
</comment>
<dbReference type="InterPro" id="IPR011342">
    <property type="entry name" value="Shikimate_DH"/>
</dbReference>
<keyword evidence="5 8" id="KW-0560">Oxidoreductase</keyword>
<evidence type="ECO:0000313" key="13">
    <source>
        <dbReference type="Proteomes" id="UP000305202"/>
    </source>
</evidence>
<dbReference type="EC" id="1.1.1.25" evidence="2 8"/>
<name>A0ABY2SFZ5_9HYPH</name>
<comment type="caution">
    <text evidence="12">The sequence shown here is derived from an EMBL/GenBank/DDBJ whole genome shotgun (WGS) entry which is preliminary data.</text>
</comment>
<keyword evidence="6 8" id="KW-0057">Aromatic amino acid biosynthesis</keyword>
<dbReference type="CDD" id="cd01065">
    <property type="entry name" value="NAD_bind_Shikimate_DH"/>
    <property type="match status" value="1"/>
</dbReference>
<comment type="subunit">
    <text evidence="8">Homodimer.</text>
</comment>
<comment type="function">
    <text evidence="8">Involved in the biosynthesis of the chorismate, which leads to the biosynthesis of aromatic amino acids. Catalyzes the reversible NADPH linked reduction of 3-dehydroshikimate (DHSA) to yield shikimate (SA).</text>
</comment>
<dbReference type="PANTHER" id="PTHR21089">
    <property type="entry name" value="SHIKIMATE DEHYDROGENASE"/>
    <property type="match status" value="1"/>
</dbReference>
<dbReference type="Pfam" id="PF08501">
    <property type="entry name" value="Shikimate_dh_N"/>
    <property type="match status" value="1"/>
</dbReference>
<evidence type="ECO:0000256" key="3">
    <source>
        <dbReference type="ARBA" id="ARBA00022605"/>
    </source>
</evidence>
<evidence type="ECO:0000256" key="7">
    <source>
        <dbReference type="ARBA" id="ARBA00049442"/>
    </source>
</evidence>
<dbReference type="InterPro" id="IPR022893">
    <property type="entry name" value="Shikimate_DH_fam"/>
</dbReference>
<keyword evidence="13" id="KW-1185">Reference proteome</keyword>
<feature type="domain" description="Quinate/shikimate 5-dehydrogenase/glutamyl-tRNA reductase" evidence="9">
    <location>
        <begin position="119"/>
        <end position="190"/>
    </location>
</feature>
<feature type="binding site" evidence="8">
    <location>
        <position position="61"/>
    </location>
    <ligand>
        <name>shikimate</name>
        <dbReference type="ChEBI" id="CHEBI:36208"/>
    </ligand>
</feature>
<keyword evidence="4 8" id="KW-0521">NADP</keyword>
<dbReference type="PANTHER" id="PTHR21089:SF1">
    <property type="entry name" value="BIFUNCTIONAL 3-DEHYDROQUINATE DEHYDRATASE_SHIKIMATE DEHYDROGENASE, CHLOROPLASTIC"/>
    <property type="match status" value="1"/>
</dbReference>
<feature type="active site" description="Proton acceptor" evidence="8">
    <location>
        <position position="65"/>
    </location>
</feature>
<accession>A0ABY2SFZ5</accession>
<evidence type="ECO:0000256" key="4">
    <source>
        <dbReference type="ARBA" id="ARBA00022857"/>
    </source>
</evidence>
<dbReference type="InterPro" id="IPR036291">
    <property type="entry name" value="NAD(P)-bd_dom_sf"/>
</dbReference>
<dbReference type="GO" id="GO:0004764">
    <property type="term" value="F:shikimate 3-dehydrogenase (NADP+) activity"/>
    <property type="evidence" value="ECO:0007669"/>
    <property type="project" value="UniProtKB-EC"/>
</dbReference>
<dbReference type="NCBIfam" id="TIGR00507">
    <property type="entry name" value="aroE"/>
    <property type="match status" value="1"/>
</dbReference>
<dbReference type="HAMAP" id="MF_00222">
    <property type="entry name" value="Shikimate_DH_AroE"/>
    <property type="match status" value="1"/>
</dbReference>
<gene>
    <name evidence="8 12" type="primary">aroE</name>
    <name evidence="12" type="ORF">FCN80_22120</name>
</gene>
<feature type="domain" description="Shikimate dehydrogenase substrate binding N-terminal" evidence="10">
    <location>
        <begin position="6"/>
        <end position="88"/>
    </location>
</feature>
<dbReference type="SUPFAM" id="SSF53223">
    <property type="entry name" value="Aminoacid dehydrogenase-like, N-terminal domain"/>
    <property type="match status" value="1"/>
</dbReference>
<evidence type="ECO:0000259" key="9">
    <source>
        <dbReference type="Pfam" id="PF01488"/>
    </source>
</evidence>
<feature type="binding site" evidence="8">
    <location>
        <position position="213"/>
    </location>
    <ligand>
        <name>NADP(+)</name>
        <dbReference type="ChEBI" id="CHEBI:58349"/>
    </ligand>
</feature>
<reference evidence="12 13" key="1">
    <citation type="submission" date="2019-04" db="EMBL/GenBank/DDBJ databases">
        <authorList>
            <person name="Li M."/>
            <person name="Gao C."/>
        </authorList>
    </citation>
    <scope>NUCLEOTIDE SEQUENCE [LARGE SCALE GENOMIC DNA]</scope>
    <source>
        <strain evidence="12 13">BGMRC 2031</strain>
    </source>
</reference>
<dbReference type="Proteomes" id="UP000305202">
    <property type="component" value="Unassembled WGS sequence"/>
</dbReference>
<evidence type="ECO:0000256" key="5">
    <source>
        <dbReference type="ARBA" id="ARBA00023002"/>
    </source>
</evidence>
<comment type="catalytic activity">
    <reaction evidence="7 8">
        <text>shikimate + NADP(+) = 3-dehydroshikimate + NADPH + H(+)</text>
        <dbReference type="Rhea" id="RHEA:17737"/>
        <dbReference type="ChEBI" id="CHEBI:15378"/>
        <dbReference type="ChEBI" id="CHEBI:16630"/>
        <dbReference type="ChEBI" id="CHEBI:36208"/>
        <dbReference type="ChEBI" id="CHEBI:57783"/>
        <dbReference type="ChEBI" id="CHEBI:58349"/>
        <dbReference type="EC" id="1.1.1.25"/>
    </reaction>
</comment>
<proteinExistence type="inferred from homology"/>
<dbReference type="SUPFAM" id="SSF51735">
    <property type="entry name" value="NAD(P)-binding Rossmann-fold domains"/>
    <property type="match status" value="1"/>
</dbReference>
<dbReference type="InterPro" id="IPR006151">
    <property type="entry name" value="Shikm_DH/Glu-tRNA_Rdtase"/>
</dbReference>
<dbReference type="Pfam" id="PF18317">
    <property type="entry name" value="SDH_C"/>
    <property type="match status" value="1"/>
</dbReference>
<evidence type="ECO:0000256" key="8">
    <source>
        <dbReference type="HAMAP-Rule" id="MF_00222"/>
    </source>
</evidence>
<feature type="binding site" evidence="8">
    <location>
        <begin position="126"/>
        <end position="130"/>
    </location>
    <ligand>
        <name>NADP(+)</name>
        <dbReference type="ChEBI" id="CHEBI:58349"/>
    </ligand>
</feature>